<dbReference type="GO" id="GO:0051539">
    <property type="term" value="F:4 iron, 4 sulfur cluster binding"/>
    <property type="evidence" value="ECO:0007669"/>
    <property type="project" value="UniProtKB-KW"/>
</dbReference>
<reference evidence="6 7" key="1">
    <citation type="journal article" date="2012" name="Eukaryot. Cell">
        <title>Draft genome sequence of CBS 2479, the standard type strain of Trichosporon asahii.</title>
        <authorList>
            <person name="Yang R.Y."/>
            <person name="Li H.T."/>
            <person name="Zhu H."/>
            <person name="Zhou G.P."/>
            <person name="Wang M."/>
            <person name="Wang L."/>
        </authorList>
    </citation>
    <scope>NUCLEOTIDE SEQUENCE [LARGE SCALE GENOMIC DNA]</scope>
    <source>
        <strain evidence="7">ATCC 90039 / CBS 2479 / JCM 2466 / KCTC 7840 / NCYC 2677 / UAMH 7654</strain>
    </source>
</reference>
<sequence length="614" mass="65925">MTFSGALACIIPVRSSKPAAPAGSNNVSYFCYVQADAQTEIQIGDDNTYYEVSTDVAASRQQLAKAEINLNDCLACSGCITSTESLLITMQSHAEVLTFIKDKDPRRPVLSIAPQTLASLSAAYGGSIPLLTLLRRIRSFLSSEERGGWTVLDTTFARHLALRQSVSEFRSRQQSSKNLPMLASACPGWVCYAEKAQGDLLPLLSSTRSPQAMQGAIVKRHLAEKWGKKANEVYHVTAMPCYDKKLEASRSDFYDDVAKTKETDCVLTTGELDLLLSELGFDPSAPVPGEDDPVPPASGDYSRPDAGFPELLTHPGSSSGSYLMALLVSLAQEHPDATLHVRRLRNSPDNEEYFLESGGQVLFKGARCYGFRNLQNLVRKVGKESGLTKTRAGGKLAAAVARRRKARTGAGEINTPATPAPGTPEPHDVGDLAAAALIAARDERKLDFVEVMACPGGCVNGGGQMKPTTRKAERDAEGYERPLPDDGVATQQASVLVSSGLASEDGMRWSTKEWVAVVESRYWAGLPTPPSSPTISPSNPSTTEGAPKGNAKATVSFDESLPTIPSRTKAADQLADEVTESLRRRDGKATTASYKKVEGDVLSQGGLTHEQAQW</sequence>
<gene>
    <name evidence="6" type="ORF">A1Q1_08033</name>
</gene>
<dbReference type="HOGENOM" id="CLU_018240_0_2_1"/>
<dbReference type="KEGG" id="tasa:A1Q1_08033"/>
<dbReference type="RefSeq" id="XP_014181694.1">
    <property type="nucleotide sequence ID" value="XM_014326219.1"/>
</dbReference>
<feature type="domain" description="Iron hydrogenase large subunit C-terminal" evidence="5">
    <location>
        <begin position="109"/>
        <end position="462"/>
    </location>
</feature>
<evidence type="ECO:0000256" key="2">
    <source>
        <dbReference type="ARBA" id="ARBA00022485"/>
    </source>
</evidence>
<name>J4UH05_TRIAS</name>
<feature type="region of interest" description="Disordered" evidence="4">
    <location>
        <begin position="465"/>
        <end position="488"/>
    </location>
</feature>
<accession>J4UH05</accession>
<keyword evidence="2" id="KW-0479">Metal-binding</keyword>
<dbReference type="Gene3D" id="3.40.950.10">
    <property type="entry name" value="Fe-only Hydrogenase (Larger Subunit), Chain L, domain 3"/>
    <property type="match status" value="1"/>
</dbReference>
<comment type="caution">
    <text evidence="6">The sequence shown here is derived from an EMBL/GenBank/DDBJ whole genome shotgun (WGS) entry which is preliminary data.</text>
</comment>
<proteinExistence type="inferred from homology"/>
<dbReference type="EMBL" id="ALBS01000087">
    <property type="protein sequence ID" value="EJT50820.1"/>
    <property type="molecule type" value="Genomic_DNA"/>
</dbReference>
<organism evidence="6 7">
    <name type="scientific">Trichosporon asahii var. asahii (strain ATCC 90039 / CBS 2479 / JCM 2466 / KCTC 7840 / NBRC 103889/ NCYC 2677 / UAMH 7654)</name>
    <name type="common">Yeast</name>
    <dbReference type="NCBI Taxonomy" id="1186058"/>
    <lineage>
        <taxon>Eukaryota</taxon>
        <taxon>Fungi</taxon>
        <taxon>Dikarya</taxon>
        <taxon>Basidiomycota</taxon>
        <taxon>Agaricomycotina</taxon>
        <taxon>Tremellomycetes</taxon>
        <taxon>Trichosporonales</taxon>
        <taxon>Trichosporonaceae</taxon>
        <taxon>Trichosporon</taxon>
    </lineage>
</organism>
<evidence type="ECO:0000256" key="4">
    <source>
        <dbReference type="SAM" id="MobiDB-lite"/>
    </source>
</evidence>
<dbReference type="InterPro" id="IPR050340">
    <property type="entry name" value="Cytosolic_Fe-S_CAF"/>
</dbReference>
<feature type="compositionally biased region" description="Low complexity" evidence="4">
    <location>
        <begin position="408"/>
        <end position="417"/>
    </location>
</feature>
<evidence type="ECO:0000256" key="1">
    <source>
        <dbReference type="ARBA" id="ARBA00006596"/>
    </source>
</evidence>
<protein>
    <recommendedName>
        <fullName evidence="5">Iron hydrogenase large subunit C-terminal domain-containing protein</fullName>
    </recommendedName>
</protein>
<evidence type="ECO:0000256" key="3">
    <source>
        <dbReference type="ARBA" id="ARBA00023014"/>
    </source>
</evidence>
<dbReference type="Gene3D" id="3.30.70.20">
    <property type="match status" value="1"/>
</dbReference>
<keyword evidence="2" id="KW-0004">4Fe-4S</keyword>
<evidence type="ECO:0000259" key="5">
    <source>
        <dbReference type="Pfam" id="PF02906"/>
    </source>
</evidence>
<evidence type="ECO:0000313" key="7">
    <source>
        <dbReference type="Proteomes" id="UP000002748"/>
    </source>
</evidence>
<evidence type="ECO:0000313" key="6">
    <source>
        <dbReference type="EMBL" id="EJT50820.1"/>
    </source>
</evidence>
<dbReference type="InterPro" id="IPR009016">
    <property type="entry name" value="Fe_hydrogenase"/>
</dbReference>
<dbReference type="Pfam" id="PF02906">
    <property type="entry name" value="Fe_hyd_lg_C"/>
    <property type="match status" value="1"/>
</dbReference>
<dbReference type="VEuPathDB" id="FungiDB:A1Q1_08033"/>
<dbReference type="Gene3D" id="3.40.50.1780">
    <property type="match status" value="1"/>
</dbReference>
<dbReference type="InterPro" id="IPR004108">
    <property type="entry name" value="Fe_hydrogenase_lsu_C"/>
</dbReference>
<dbReference type="SUPFAM" id="SSF53920">
    <property type="entry name" value="Fe-only hydrogenase"/>
    <property type="match status" value="1"/>
</dbReference>
<keyword evidence="3" id="KW-0411">Iron-sulfur</keyword>
<feature type="region of interest" description="Disordered" evidence="4">
    <location>
        <begin position="285"/>
        <end position="312"/>
    </location>
</feature>
<feature type="region of interest" description="Disordered" evidence="4">
    <location>
        <begin position="404"/>
        <end position="426"/>
    </location>
</feature>
<dbReference type="AlphaFoldDB" id="J4UH05"/>
<dbReference type="GeneID" id="25991545"/>
<keyword evidence="2" id="KW-0408">Iron</keyword>
<feature type="compositionally biased region" description="Basic and acidic residues" evidence="4">
    <location>
        <begin position="470"/>
        <end position="484"/>
    </location>
</feature>
<dbReference type="OrthoDB" id="10253113at2759"/>
<comment type="similarity">
    <text evidence="1">Belongs to the NARF family.</text>
</comment>
<feature type="compositionally biased region" description="Low complexity" evidence="4">
    <location>
        <begin position="533"/>
        <end position="543"/>
    </location>
</feature>
<feature type="region of interest" description="Disordered" evidence="4">
    <location>
        <begin position="526"/>
        <end position="614"/>
    </location>
</feature>
<dbReference type="Proteomes" id="UP000002748">
    <property type="component" value="Unassembled WGS sequence"/>
</dbReference>
<dbReference type="PANTHER" id="PTHR11615">
    <property type="entry name" value="NITRATE, FORMATE, IRON DEHYDROGENASE"/>
    <property type="match status" value="1"/>
</dbReference>